<evidence type="ECO:0000256" key="7">
    <source>
        <dbReference type="ARBA" id="ARBA00022801"/>
    </source>
</evidence>
<keyword evidence="6" id="KW-0479">Metal-binding</keyword>
<keyword evidence="7 11" id="KW-0378">Hydrolase</keyword>
<dbReference type="InterPro" id="IPR002933">
    <property type="entry name" value="Peptidase_M20"/>
</dbReference>
<evidence type="ECO:0000256" key="8">
    <source>
        <dbReference type="ARBA" id="ARBA00022833"/>
    </source>
</evidence>
<dbReference type="Pfam" id="PF07687">
    <property type="entry name" value="M20_dimer"/>
    <property type="match status" value="1"/>
</dbReference>
<dbReference type="InterPro" id="IPR011650">
    <property type="entry name" value="Peptidase_M20_dimer"/>
</dbReference>
<comment type="cofactor">
    <cofactor evidence="1">
        <name>Zn(2+)</name>
        <dbReference type="ChEBI" id="CHEBI:29105"/>
    </cofactor>
</comment>
<feature type="domain" description="Peptidase M20 dimerisation" evidence="10">
    <location>
        <begin position="240"/>
        <end position="351"/>
    </location>
</feature>
<proteinExistence type="inferred from homology"/>
<dbReference type="SUPFAM" id="SSF53187">
    <property type="entry name" value="Zn-dependent exopeptidases"/>
    <property type="match status" value="1"/>
</dbReference>
<evidence type="ECO:0000256" key="9">
    <source>
        <dbReference type="ARBA" id="ARBA00023285"/>
    </source>
</evidence>
<keyword evidence="5" id="KW-0028">Amino-acid biosynthesis</keyword>
<dbReference type="Proteomes" id="UP000025748">
    <property type="component" value="Unassembled WGS sequence"/>
</dbReference>
<keyword evidence="9" id="KW-0170">Cobalt</keyword>
<dbReference type="PANTHER" id="PTHR43808:SF31">
    <property type="entry name" value="N-ACETYL-L-CITRULLINE DEACETYLASE"/>
    <property type="match status" value="1"/>
</dbReference>
<evidence type="ECO:0000256" key="2">
    <source>
        <dbReference type="ARBA" id="ARBA00005691"/>
    </source>
</evidence>
<dbReference type="Gene3D" id="3.30.70.360">
    <property type="match status" value="1"/>
</dbReference>
<evidence type="ECO:0000256" key="4">
    <source>
        <dbReference type="ARBA" id="ARBA00022571"/>
    </source>
</evidence>
<evidence type="ECO:0000259" key="10">
    <source>
        <dbReference type="Pfam" id="PF07687"/>
    </source>
</evidence>
<comment type="caution">
    <text evidence="11">The sequence shown here is derived from an EMBL/GenBank/DDBJ whole genome shotgun (WGS) entry which is preliminary data.</text>
</comment>
<dbReference type="NCBIfam" id="TIGR01892">
    <property type="entry name" value="AcOrn-deacetyl"/>
    <property type="match status" value="1"/>
</dbReference>
<evidence type="ECO:0000256" key="1">
    <source>
        <dbReference type="ARBA" id="ARBA00001947"/>
    </source>
</evidence>
<keyword evidence="12" id="KW-1185">Reference proteome</keyword>
<organism evidence="11 12">
    <name type="scientific">Bordetella hinzii OH87 BAL007II</name>
    <dbReference type="NCBI Taxonomy" id="1331262"/>
    <lineage>
        <taxon>Bacteria</taxon>
        <taxon>Pseudomonadati</taxon>
        <taxon>Pseudomonadota</taxon>
        <taxon>Betaproteobacteria</taxon>
        <taxon>Burkholderiales</taxon>
        <taxon>Alcaligenaceae</taxon>
        <taxon>Bordetella</taxon>
    </lineage>
</organism>
<gene>
    <name evidence="11" type="primary">argE_1</name>
    <name evidence="11" type="ORF">L544_2803</name>
</gene>
<dbReference type="PROSITE" id="PS00759">
    <property type="entry name" value="ARGE_DAPE_CPG2_2"/>
    <property type="match status" value="1"/>
</dbReference>
<dbReference type="InterPro" id="IPR010169">
    <property type="entry name" value="AcOrn-deacetyl"/>
</dbReference>
<evidence type="ECO:0000256" key="6">
    <source>
        <dbReference type="ARBA" id="ARBA00022723"/>
    </source>
</evidence>
<dbReference type="PANTHER" id="PTHR43808">
    <property type="entry name" value="ACETYLORNITHINE DEACETYLASE"/>
    <property type="match status" value="1"/>
</dbReference>
<dbReference type="EMBL" id="JHEM01000025">
    <property type="protein sequence ID" value="KCB22107.1"/>
    <property type="molecule type" value="Genomic_DNA"/>
</dbReference>
<dbReference type="SUPFAM" id="SSF55031">
    <property type="entry name" value="Bacterial exopeptidase dimerisation domain"/>
    <property type="match status" value="1"/>
</dbReference>
<name>A0ABR4QWJ8_9BORD</name>
<dbReference type="InterPro" id="IPR050072">
    <property type="entry name" value="Peptidase_M20A"/>
</dbReference>
<dbReference type="Gene3D" id="3.40.630.10">
    <property type="entry name" value="Zn peptidases"/>
    <property type="match status" value="1"/>
</dbReference>
<evidence type="ECO:0000313" key="11">
    <source>
        <dbReference type="EMBL" id="KCB22107.1"/>
    </source>
</evidence>
<keyword evidence="4" id="KW-0055">Arginine biosynthesis</keyword>
<dbReference type="CDD" id="cd03894">
    <property type="entry name" value="M20_ArgE"/>
    <property type="match status" value="1"/>
</dbReference>
<protein>
    <submittedName>
        <fullName evidence="11">Acetylornithine deacetylase ArgE</fullName>
        <ecNumber evidence="11">3.5.1.16</ecNumber>
    </submittedName>
</protein>
<dbReference type="EC" id="3.5.1.16" evidence="11"/>
<dbReference type="Pfam" id="PF01546">
    <property type="entry name" value="Peptidase_M20"/>
    <property type="match status" value="1"/>
</dbReference>
<sequence length="451" mass="48944">MPMTAATILRVGTACCCTVNPYGRGPEGGDFRGKRPNARRPGGRRRIRGARTLRAAGLNLGFFSRLGDMNARTWLQTLVGFDTTSRNSNLALIETTRDWLKQQGVQAWLVHNPEQTKANLFATLPAADGNTQGGIVLSGHTDVVPVDGQEWSTDPFKLAEADGRLYGRGACDMKGFIAASLAMVPEFLSMRRAKPIHLAFSYDEEVGCAGAPYMIADLHDRGIRPEGCVVGEPTGMQVVVAHKGINLFRCRVHGKAAHSSLTPRGCNAIEYAARLICHIRDLADSFKANGPYDQFYDVPFSTMTTNQIQGGIAVNTIPEFCEFSYEFRNLPGMPAAEIQAQVERYVAETLLPRMRAEFGDAAIEIERGASAPGLEASEEAAITQLVRALTADRATRKVAYGTEAGLFQGIGIPTVVCGPGHIEQAHKPDEYVALDQLADCETFLRKLGQAL</sequence>
<dbReference type="GO" id="GO:0008777">
    <property type="term" value="F:acetylornithine deacetylase activity"/>
    <property type="evidence" value="ECO:0007669"/>
    <property type="project" value="UniProtKB-EC"/>
</dbReference>
<evidence type="ECO:0000256" key="5">
    <source>
        <dbReference type="ARBA" id="ARBA00022605"/>
    </source>
</evidence>
<evidence type="ECO:0000256" key="3">
    <source>
        <dbReference type="ARBA" id="ARBA00022490"/>
    </source>
</evidence>
<comment type="similarity">
    <text evidence="2">Belongs to the peptidase M20A family. ArgE subfamily.</text>
</comment>
<accession>A0ABR4QWJ8</accession>
<keyword evidence="3" id="KW-0963">Cytoplasm</keyword>
<dbReference type="InterPro" id="IPR036264">
    <property type="entry name" value="Bact_exopeptidase_dim_dom"/>
</dbReference>
<dbReference type="InterPro" id="IPR001261">
    <property type="entry name" value="ArgE/DapE_CS"/>
</dbReference>
<dbReference type="NCBIfam" id="NF005710">
    <property type="entry name" value="PRK07522.1"/>
    <property type="match status" value="1"/>
</dbReference>
<keyword evidence="8" id="KW-0862">Zinc</keyword>
<evidence type="ECO:0000313" key="12">
    <source>
        <dbReference type="Proteomes" id="UP000025748"/>
    </source>
</evidence>
<reference evidence="11 12" key="1">
    <citation type="submission" date="2014-03" db="EMBL/GenBank/DDBJ databases">
        <title>Genome sequence of Bordetella hinzii.</title>
        <authorList>
            <person name="Register K."/>
            <person name="Harvill E."/>
            <person name="Goodfield L.L."/>
            <person name="Ivanov Y.V."/>
            <person name="Meyer J.A."/>
            <person name="Muse S.J."/>
            <person name="Jacobs N."/>
            <person name="Bendor L."/>
            <person name="Smallridge W.E."/>
            <person name="Brinkac L.M."/>
            <person name="Sanka R."/>
            <person name="Kim M."/>
            <person name="Losada L."/>
        </authorList>
    </citation>
    <scope>NUCLEOTIDE SEQUENCE [LARGE SCALE GENOMIC DNA]</scope>
    <source>
        <strain evidence="11 12">OH87 BAL007II</strain>
    </source>
</reference>